<proteinExistence type="predicted"/>
<dbReference type="InterPro" id="IPR013785">
    <property type="entry name" value="Aldolase_TIM"/>
</dbReference>
<evidence type="ECO:0000256" key="2">
    <source>
        <dbReference type="ARBA" id="ARBA00022977"/>
    </source>
</evidence>
<keyword evidence="5" id="KW-1185">Reference proteome</keyword>
<evidence type="ECO:0000256" key="1">
    <source>
        <dbReference type="ARBA" id="ARBA00004948"/>
    </source>
</evidence>
<evidence type="ECO:0000259" key="3">
    <source>
        <dbReference type="Pfam" id="PF02581"/>
    </source>
</evidence>
<dbReference type="PANTHER" id="PTHR20857">
    <property type="entry name" value="THIAMINE-PHOSPHATE PYROPHOSPHORYLASE"/>
    <property type="match status" value="1"/>
</dbReference>
<name>A0ABW4MUS2_9BACI</name>
<protein>
    <submittedName>
        <fullName evidence="4">Thiamine phosphate synthase</fullName>
    </submittedName>
</protein>
<dbReference type="Gene3D" id="3.20.20.70">
    <property type="entry name" value="Aldolase class I"/>
    <property type="match status" value="1"/>
</dbReference>
<dbReference type="PANTHER" id="PTHR20857:SF22">
    <property type="entry name" value="THIAZOLE TAUTOMERASE"/>
    <property type="match status" value="1"/>
</dbReference>
<dbReference type="RefSeq" id="WP_388041779.1">
    <property type="nucleotide sequence ID" value="NZ_JBHUEK010000034.1"/>
</dbReference>
<dbReference type="InterPro" id="IPR022998">
    <property type="entry name" value="ThiamineP_synth_TenI"/>
</dbReference>
<comment type="caution">
    <text evidence="4">The sequence shown here is derived from an EMBL/GenBank/DDBJ whole genome shotgun (WGS) entry which is preliminary data.</text>
</comment>
<sequence length="200" mass="22078">MKLIAVTDDRQSVNAVAEKIIAIKDVMDYVQIREKSKSVREIVALVDYLLTNGVKKEKIIMNDRLDVALCMDISTVHLPEHGHPVKMVKERYPHIRVGCSVHSFEKAKEAEANGADYVLYGHCFETNSKQGLPPNGVEPLLQMKKELSIPVYAIGGISLETLPSIQAVGADGVAVMSSIFAAEDPYSITKKFSEAIHNEK</sequence>
<organism evidence="4 5">
    <name type="scientific">Fredinandcohnia salidurans</name>
    <dbReference type="NCBI Taxonomy" id="2595041"/>
    <lineage>
        <taxon>Bacteria</taxon>
        <taxon>Bacillati</taxon>
        <taxon>Bacillota</taxon>
        <taxon>Bacilli</taxon>
        <taxon>Bacillales</taxon>
        <taxon>Bacillaceae</taxon>
        <taxon>Fredinandcohnia</taxon>
    </lineage>
</organism>
<evidence type="ECO:0000313" key="4">
    <source>
        <dbReference type="EMBL" id="MFD1781501.1"/>
    </source>
</evidence>
<keyword evidence="2" id="KW-0784">Thiamine biosynthesis</keyword>
<evidence type="ECO:0000313" key="5">
    <source>
        <dbReference type="Proteomes" id="UP001597227"/>
    </source>
</evidence>
<comment type="pathway">
    <text evidence="1">Cofactor biosynthesis; thiamine diphosphate biosynthesis.</text>
</comment>
<dbReference type="Proteomes" id="UP001597227">
    <property type="component" value="Unassembled WGS sequence"/>
</dbReference>
<dbReference type="SUPFAM" id="SSF51391">
    <property type="entry name" value="Thiamin phosphate synthase"/>
    <property type="match status" value="1"/>
</dbReference>
<dbReference type="CDD" id="cd00564">
    <property type="entry name" value="TMP_TenI"/>
    <property type="match status" value="1"/>
</dbReference>
<dbReference type="EMBL" id="JBHUEK010000034">
    <property type="protein sequence ID" value="MFD1781501.1"/>
    <property type="molecule type" value="Genomic_DNA"/>
</dbReference>
<feature type="domain" description="Thiamine phosphate synthase/TenI" evidence="3">
    <location>
        <begin position="4"/>
        <end position="179"/>
    </location>
</feature>
<reference evidence="5" key="1">
    <citation type="journal article" date="2019" name="Int. J. Syst. Evol. Microbiol.">
        <title>The Global Catalogue of Microorganisms (GCM) 10K type strain sequencing project: providing services to taxonomists for standard genome sequencing and annotation.</title>
        <authorList>
            <consortium name="The Broad Institute Genomics Platform"/>
            <consortium name="The Broad Institute Genome Sequencing Center for Infectious Disease"/>
            <person name="Wu L."/>
            <person name="Ma J."/>
        </authorList>
    </citation>
    <scope>NUCLEOTIDE SEQUENCE [LARGE SCALE GENOMIC DNA]</scope>
    <source>
        <strain evidence="5">CCUG 15531</strain>
    </source>
</reference>
<dbReference type="InterPro" id="IPR036206">
    <property type="entry name" value="ThiamineP_synth_sf"/>
</dbReference>
<dbReference type="Pfam" id="PF02581">
    <property type="entry name" value="TMP-TENI"/>
    <property type="match status" value="1"/>
</dbReference>
<gene>
    <name evidence="4" type="ORF">ACFSFW_22905</name>
</gene>
<accession>A0ABW4MUS2</accession>